<evidence type="ECO:0000313" key="5">
    <source>
        <dbReference type="EMBL" id="KAG9322642.1"/>
    </source>
</evidence>
<evidence type="ECO:0000256" key="2">
    <source>
        <dbReference type="ARBA" id="ARBA00022912"/>
    </source>
</evidence>
<dbReference type="SUPFAM" id="SSF52799">
    <property type="entry name" value="(Phosphotyrosine protein) phosphatases II"/>
    <property type="match status" value="1"/>
</dbReference>
<dbReference type="InterPro" id="IPR000387">
    <property type="entry name" value="Tyr_Pase_dom"/>
</dbReference>
<feature type="region of interest" description="Disordered" evidence="3">
    <location>
        <begin position="1"/>
        <end position="57"/>
    </location>
</feature>
<sequence>MGDAHAAVHEVTPPTIRRESAAGTTIAGANTDSPGTSSVSERGALEEDTAGSSHAMTLPPHQSLLDLVAYTVSLNYNRIATSRVLSPLTRWHWYDPIPHTPLILGALPSEHQLVHMQRYDKVQYIINMCAEFPGHSGTMSRLGLIQCWIPTRDFHTPSVDSIWRGVQFIEKFETGCSALPQSERGTIYLHCKAGRGRSATVALCWLVYTYSLTTIEAQRILLRARGQASDSSRAEISFAGQCILPSRPCTRTLVWLFRLTRISTCTLKSSRSTRKSRNRRPTTASLARRGQKVCHDMTTSRDPLLHMDVVRSWTLTKDIIVYPAPFANMHERIQT</sequence>
<name>A0A9P8CWW0_MORAP</name>
<dbReference type="GO" id="GO:0004721">
    <property type="term" value="F:phosphoprotein phosphatase activity"/>
    <property type="evidence" value="ECO:0007669"/>
    <property type="project" value="UniProtKB-KW"/>
</dbReference>
<evidence type="ECO:0000256" key="1">
    <source>
        <dbReference type="ARBA" id="ARBA00022801"/>
    </source>
</evidence>
<dbReference type="PANTHER" id="PTHR46274:SF6">
    <property type="entry name" value="TYR_PHOSPHATASE_2 DOMAIN-CONTAINING PROTEIN"/>
    <property type="match status" value="1"/>
</dbReference>
<accession>A0A9P8CWW0</accession>
<evidence type="ECO:0000313" key="6">
    <source>
        <dbReference type="Proteomes" id="UP000717515"/>
    </source>
</evidence>
<dbReference type="PANTHER" id="PTHR46274">
    <property type="entry name" value="PHOSPHATIDYLINOSITOL PHOSPHATASE"/>
    <property type="match status" value="1"/>
</dbReference>
<dbReference type="PROSITE" id="PS00383">
    <property type="entry name" value="TYR_PHOSPHATASE_1"/>
    <property type="match status" value="1"/>
</dbReference>
<dbReference type="EMBL" id="JAIFTL010000136">
    <property type="protein sequence ID" value="KAG9322642.1"/>
    <property type="molecule type" value="Genomic_DNA"/>
</dbReference>
<proteinExistence type="predicted"/>
<feature type="region of interest" description="Disordered" evidence="3">
    <location>
        <begin position="270"/>
        <end position="292"/>
    </location>
</feature>
<feature type="compositionally biased region" description="Polar residues" evidence="3">
    <location>
        <begin position="27"/>
        <end position="40"/>
    </location>
</feature>
<keyword evidence="2" id="KW-0904">Protein phosphatase</keyword>
<feature type="domain" description="Tyrosine specific protein phosphatases" evidence="4">
    <location>
        <begin position="166"/>
        <end position="236"/>
    </location>
</feature>
<evidence type="ECO:0000259" key="4">
    <source>
        <dbReference type="PROSITE" id="PS50056"/>
    </source>
</evidence>
<dbReference type="Pfam" id="PF00782">
    <property type="entry name" value="DSPc"/>
    <property type="match status" value="1"/>
</dbReference>
<protein>
    <recommendedName>
        <fullName evidence="4">Tyrosine specific protein phosphatases domain-containing protein</fullName>
    </recommendedName>
</protein>
<comment type="caution">
    <text evidence="5">The sequence shown here is derived from an EMBL/GenBank/DDBJ whole genome shotgun (WGS) entry which is preliminary data.</text>
</comment>
<dbReference type="SMART" id="SM00195">
    <property type="entry name" value="DSPc"/>
    <property type="match status" value="1"/>
</dbReference>
<organism evidence="5 6">
    <name type="scientific">Mortierella alpina</name>
    <name type="common">Oleaginous fungus</name>
    <name type="synonym">Mortierella renispora</name>
    <dbReference type="NCBI Taxonomy" id="64518"/>
    <lineage>
        <taxon>Eukaryota</taxon>
        <taxon>Fungi</taxon>
        <taxon>Fungi incertae sedis</taxon>
        <taxon>Mucoromycota</taxon>
        <taxon>Mortierellomycotina</taxon>
        <taxon>Mortierellomycetes</taxon>
        <taxon>Mortierellales</taxon>
        <taxon>Mortierellaceae</taxon>
        <taxon>Mortierella</taxon>
    </lineage>
</organism>
<evidence type="ECO:0000256" key="3">
    <source>
        <dbReference type="SAM" id="MobiDB-lite"/>
    </source>
</evidence>
<dbReference type="PROSITE" id="PS50056">
    <property type="entry name" value="TYR_PHOSPHATASE_2"/>
    <property type="match status" value="1"/>
</dbReference>
<dbReference type="Gene3D" id="3.90.190.10">
    <property type="entry name" value="Protein tyrosine phosphatase superfamily"/>
    <property type="match status" value="1"/>
</dbReference>
<dbReference type="InterPro" id="IPR016130">
    <property type="entry name" value="Tyr_Pase_AS"/>
</dbReference>
<keyword evidence="1" id="KW-0378">Hydrolase</keyword>
<gene>
    <name evidence="5" type="ORF">KVV02_002371</name>
</gene>
<dbReference type="InterPro" id="IPR029021">
    <property type="entry name" value="Prot-tyrosine_phosphatase-like"/>
</dbReference>
<feature type="compositionally biased region" description="Basic residues" evidence="3">
    <location>
        <begin position="271"/>
        <end position="280"/>
    </location>
</feature>
<dbReference type="Proteomes" id="UP000717515">
    <property type="component" value="Unassembled WGS sequence"/>
</dbReference>
<dbReference type="InterPro" id="IPR000340">
    <property type="entry name" value="Dual-sp_phosphatase_cat-dom"/>
</dbReference>
<reference evidence="5" key="1">
    <citation type="submission" date="2021-07" db="EMBL/GenBank/DDBJ databases">
        <title>Draft genome of Mortierella alpina, strain LL118, isolated from an aspen leaf litter sample.</title>
        <authorList>
            <person name="Yang S."/>
            <person name="Vinatzer B.A."/>
        </authorList>
    </citation>
    <scope>NUCLEOTIDE SEQUENCE</scope>
    <source>
        <strain evidence="5">LL118</strain>
    </source>
</reference>
<dbReference type="InterPro" id="IPR020422">
    <property type="entry name" value="TYR_PHOSPHATASE_DUAL_dom"/>
</dbReference>
<dbReference type="AlphaFoldDB" id="A0A9P8CWW0"/>